<dbReference type="InterPro" id="IPR000160">
    <property type="entry name" value="GGDEF_dom"/>
</dbReference>
<dbReference type="AlphaFoldDB" id="A0A2G8TCQ3"/>
<protein>
    <recommendedName>
        <fullName evidence="1">GGDEF domain-containing protein</fullName>
    </recommendedName>
</protein>
<feature type="domain" description="GGDEF" evidence="1">
    <location>
        <begin position="1"/>
        <end position="118"/>
    </location>
</feature>
<dbReference type="Proteomes" id="UP000230390">
    <property type="component" value="Unassembled WGS sequence"/>
</dbReference>
<dbReference type="InterPro" id="IPR043128">
    <property type="entry name" value="Rev_trsase/Diguanyl_cyclase"/>
</dbReference>
<name>A0A2G8TCQ3_9BURK</name>
<dbReference type="SUPFAM" id="SSF55073">
    <property type="entry name" value="Nucleotide cyclase"/>
    <property type="match status" value="1"/>
</dbReference>
<gene>
    <name evidence="2" type="ORF">CR105_17450</name>
</gene>
<dbReference type="PROSITE" id="PS50887">
    <property type="entry name" value="GGDEF"/>
    <property type="match status" value="1"/>
</dbReference>
<dbReference type="PANTHER" id="PTHR44757">
    <property type="entry name" value="DIGUANYLATE CYCLASE DGCP"/>
    <property type="match status" value="1"/>
</dbReference>
<dbReference type="EMBL" id="PDOC01000011">
    <property type="protein sequence ID" value="PIL43812.1"/>
    <property type="molecule type" value="Genomic_DNA"/>
</dbReference>
<comment type="caution">
    <text evidence="2">The sequence shown here is derived from an EMBL/GenBank/DDBJ whole genome shotgun (WGS) entry which is preliminary data.</text>
</comment>
<proteinExistence type="predicted"/>
<dbReference type="InterPro" id="IPR052155">
    <property type="entry name" value="Biofilm_reg_signaling"/>
</dbReference>
<evidence type="ECO:0000313" key="2">
    <source>
        <dbReference type="EMBL" id="PIL43812.1"/>
    </source>
</evidence>
<dbReference type="InterPro" id="IPR029787">
    <property type="entry name" value="Nucleotide_cyclase"/>
</dbReference>
<evidence type="ECO:0000313" key="3">
    <source>
        <dbReference type="Proteomes" id="UP000230390"/>
    </source>
</evidence>
<keyword evidence="3" id="KW-1185">Reference proteome</keyword>
<dbReference type="PANTHER" id="PTHR44757:SF2">
    <property type="entry name" value="BIOFILM ARCHITECTURE MAINTENANCE PROTEIN MBAA"/>
    <property type="match status" value="1"/>
</dbReference>
<organism evidence="2 3">
    <name type="scientific">Massilia eurypsychrophila</name>
    <dbReference type="NCBI Taxonomy" id="1485217"/>
    <lineage>
        <taxon>Bacteria</taxon>
        <taxon>Pseudomonadati</taxon>
        <taxon>Pseudomonadota</taxon>
        <taxon>Betaproteobacteria</taxon>
        <taxon>Burkholderiales</taxon>
        <taxon>Oxalobacteraceae</taxon>
        <taxon>Telluria group</taxon>
        <taxon>Massilia</taxon>
    </lineage>
</organism>
<evidence type="ECO:0000259" key="1">
    <source>
        <dbReference type="PROSITE" id="PS50887"/>
    </source>
</evidence>
<dbReference type="Gene3D" id="3.30.70.270">
    <property type="match status" value="1"/>
</dbReference>
<accession>A0A2G8TCQ3</accession>
<dbReference type="Pfam" id="PF00990">
    <property type="entry name" value="GGDEF"/>
    <property type="match status" value="1"/>
</dbReference>
<reference evidence="2 3" key="1">
    <citation type="submission" date="2017-10" db="EMBL/GenBank/DDBJ databases">
        <title>Massilia psychrophilum sp. nov., a novel purple-pigmented bacterium isolated from Tianshan glacier, Xinjiang Municipality, China.</title>
        <authorList>
            <person name="Wang H."/>
        </authorList>
    </citation>
    <scope>NUCLEOTIDE SEQUENCE [LARGE SCALE GENOMIC DNA]</scope>
    <source>
        <strain evidence="2 3">JCM 30074</strain>
    </source>
</reference>
<dbReference type="OrthoDB" id="9813903at2"/>
<sequence length="132" mass="14256">MSDLLGHGAGDSALQQIGDVFHSLRPRAKAVARIKSDEFAVLVDAGQGRAFLEQYAIELHQRLAGALRVDGREFYLNPLIGVSVYPDDGASADELFRRADSALNRGGDSNDAIHFYSARAQTSAPATRAWPT</sequence>